<feature type="region of interest" description="Disordered" evidence="1">
    <location>
        <begin position="1"/>
        <end position="45"/>
    </location>
</feature>
<dbReference type="Proteomes" id="UP000799757">
    <property type="component" value="Unassembled WGS sequence"/>
</dbReference>
<feature type="region of interest" description="Disordered" evidence="1">
    <location>
        <begin position="65"/>
        <end position="84"/>
    </location>
</feature>
<gene>
    <name evidence="2" type="ORF">K505DRAFT_9936</name>
</gene>
<evidence type="ECO:0000256" key="1">
    <source>
        <dbReference type="SAM" id="MobiDB-lite"/>
    </source>
</evidence>
<keyword evidence="3" id="KW-1185">Reference proteome</keyword>
<name>A0A6A6XHL1_9PLEO</name>
<evidence type="ECO:0000313" key="3">
    <source>
        <dbReference type="Proteomes" id="UP000799757"/>
    </source>
</evidence>
<sequence>MEQFQFVTVSHPDQIKDKGKQNTIRRHAIRSSLKKNRDDAEKRRENFVEVEVSAKGHGLIKKRTGMEKESVGTSPSAARVDPFDTLPGSPDPLRVLVGHKSVRQVGEPVFCVGDAGLVFFQGMETVSRGAFTDPALFHALSLILSLAANNNIPNLECLKYRGETLKSLTERMADLKMVPAVSTLTAILLLIGYEYRVDGTTSKSIALHIRAVDEVIRMNREANIELSDAIRRALFWQDLYSCFFVSTTRLLSHENYPEFCWARDPDRIYSYVVPLGFRSISRTLPPDFQVLLEDLNALCSLVDFNCGPGGTPINKLPIDNGQAWIESRLVNLLYDSRKSREESNLYEACIFALFLCTYKLYTGIWEGCFIPEFCASQVLGLVSRATSISPAKHSPEIVLWLLFVSGALAERSRTKLRASVLILSLYRERVEQLHQDWKQFKETLKSFIWSEYTMEQKFLRFWEELHPGQES</sequence>
<evidence type="ECO:0000313" key="2">
    <source>
        <dbReference type="EMBL" id="KAF2795664.1"/>
    </source>
</evidence>
<organism evidence="2 3">
    <name type="scientific">Melanomma pulvis-pyrius CBS 109.77</name>
    <dbReference type="NCBI Taxonomy" id="1314802"/>
    <lineage>
        <taxon>Eukaryota</taxon>
        <taxon>Fungi</taxon>
        <taxon>Dikarya</taxon>
        <taxon>Ascomycota</taxon>
        <taxon>Pezizomycotina</taxon>
        <taxon>Dothideomycetes</taxon>
        <taxon>Pleosporomycetidae</taxon>
        <taxon>Pleosporales</taxon>
        <taxon>Melanommataceae</taxon>
        <taxon>Melanomma</taxon>
    </lineage>
</organism>
<proteinExistence type="predicted"/>
<accession>A0A6A6XHL1</accession>
<dbReference type="PANTHER" id="PTHR37540">
    <property type="entry name" value="TRANSCRIPTION FACTOR (ACR-2), PUTATIVE-RELATED-RELATED"/>
    <property type="match status" value="1"/>
</dbReference>
<reference evidence="2" key="1">
    <citation type="journal article" date="2020" name="Stud. Mycol.">
        <title>101 Dothideomycetes genomes: a test case for predicting lifestyles and emergence of pathogens.</title>
        <authorList>
            <person name="Haridas S."/>
            <person name="Albert R."/>
            <person name="Binder M."/>
            <person name="Bloem J."/>
            <person name="Labutti K."/>
            <person name="Salamov A."/>
            <person name="Andreopoulos B."/>
            <person name="Baker S."/>
            <person name="Barry K."/>
            <person name="Bills G."/>
            <person name="Bluhm B."/>
            <person name="Cannon C."/>
            <person name="Castanera R."/>
            <person name="Culley D."/>
            <person name="Daum C."/>
            <person name="Ezra D."/>
            <person name="Gonzalez J."/>
            <person name="Henrissat B."/>
            <person name="Kuo A."/>
            <person name="Liang C."/>
            <person name="Lipzen A."/>
            <person name="Lutzoni F."/>
            <person name="Magnuson J."/>
            <person name="Mondo S."/>
            <person name="Nolan M."/>
            <person name="Ohm R."/>
            <person name="Pangilinan J."/>
            <person name="Park H.-J."/>
            <person name="Ramirez L."/>
            <person name="Alfaro M."/>
            <person name="Sun H."/>
            <person name="Tritt A."/>
            <person name="Yoshinaga Y."/>
            <person name="Zwiers L.-H."/>
            <person name="Turgeon B."/>
            <person name="Goodwin S."/>
            <person name="Spatafora J."/>
            <person name="Crous P."/>
            <person name="Grigoriev I."/>
        </authorList>
    </citation>
    <scope>NUCLEOTIDE SEQUENCE</scope>
    <source>
        <strain evidence="2">CBS 109.77</strain>
    </source>
</reference>
<dbReference type="AlphaFoldDB" id="A0A6A6XHL1"/>
<evidence type="ECO:0008006" key="4">
    <source>
        <dbReference type="Google" id="ProtNLM"/>
    </source>
</evidence>
<dbReference type="PANTHER" id="PTHR37540:SF5">
    <property type="entry name" value="TRANSCRIPTION FACTOR DOMAIN-CONTAINING PROTEIN"/>
    <property type="match status" value="1"/>
</dbReference>
<dbReference type="EMBL" id="MU001852">
    <property type="protein sequence ID" value="KAF2795664.1"/>
    <property type="molecule type" value="Genomic_DNA"/>
</dbReference>
<protein>
    <recommendedName>
        <fullName evidence="4">Transcription factor domain-containing protein</fullName>
    </recommendedName>
</protein>
<dbReference type="OrthoDB" id="2130169at2759"/>
<feature type="compositionally biased region" description="Basic and acidic residues" evidence="1">
    <location>
        <begin position="35"/>
        <end position="45"/>
    </location>
</feature>
<feature type="compositionally biased region" description="Basic residues" evidence="1">
    <location>
        <begin position="23"/>
        <end position="34"/>
    </location>
</feature>